<dbReference type="SUPFAM" id="SSF54285">
    <property type="entry name" value="MoaD/ThiS"/>
    <property type="match status" value="1"/>
</dbReference>
<dbReference type="Gene3D" id="3.10.20.30">
    <property type="match status" value="1"/>
</dbReference>
<gene>
    <name evidence="1" type="primary">thiS</name>
    <name evidence="1" type="ORF">HHU12_03140</name>
</gene>
<dbReference type="InterPro" id="IPR016155">
    <property type="entry name" value="Mopterin_synth/thiamin_S_b"/>
</dbReference>
<keyword evidence="2" id="KW-1185">Reference proteome</keyword>
<reference evidence="1 2" key="1">
    <citation type="submission" date="2020-04" db="EMBL/GenBank/DDBJ databases">
        <title>Flammeovirga sp. SR4, a novel species isolated from seawater.</title>
        <authorList>
            <person name="Wang X."/>
        </authorList>
    </citation>
    <scope>NUCLEOTIDE SEQUENCE [LARGE SCALE GENOMIC DNA]</scope>
    <source>
        <strain evidence="1 2">ATCC 23126</strain>
    </source>
</reference>
<proteinExistence type="predicted"/>
<name>A0A7X9P0V8_9BACT</name>
<evidence type="ECO:0000313" key="2">
    <source>
        <dbReference type="Proteomes" id="UP000576082"/>
    </source>
</evidence>
<dbReference type="PANTHER" id="PTHR34472">
    <property type="entry name" value="SULFUR CARRIER PROTEIN THIS"/>
    <property type="match status" value="1"/>
</dbReference>
<dbReference type="InterPro" id="IPR010035">
    <property type="entry name" value="Thi_S"/>
</dbReference>
<dbReference type="Proteomes" id="UP000576082">
    <property type="component" value="Unassembled WGS sequence"/>
</dbReference>
<dbReference type="PANTHER" id="PTHR34472:SF1">
    <property type="entry name" value="SULFUR CARRIER PROTEIN THIS"/>
    <property type="match status" value="1"/>
</dbReference>
<accession>A0A7X9P0V8</accession>
<dbReference type="RefSeq" id="WP_169654920.1">
    <property type="nucleotide sequence ID" value="NZ_JABANE010000006.1"/>
</dbReference>
<dbReference type="InterPro" id="IPR012675">
    <property type="entry name" value="Beta-grasp_dom_sf"/>
</dbReference>
<dbReference type="AlphaFoldDB" id="A0A7X9P0V8"/>
<organism evidence="1 2">
    <name type="scientific">Flammeovirga aprica JL-4</name>
    <dbReference type="NCBI Taxonomy" id="694437"/>
    <lineage>
        <taxon>Bacteria</taxon>
        <taxon>Pseudomonadati</taxon>
        <taxon>Bacteroidota</taxon>
        <taxon>Cytophagia</taxon>
        <taxon>Cytophagales</taxon>
        <taxon>Flammeovirgaceae</taxon>
        <taxon>Flammeovirga</taxon>
    </lineage>
</organism>
<evidence type="ECO:0000313" key="1">
    <source>
        <dbReference type="EMBL" id="NME66952.1"/>
    </source>
</evidence>
<dbReference type="CDD" id="cd00565">
    <property type="entry name" value="Ubl_ThiS"/>
    <property type="match status" value="1"/>
</dbReference>
<protein>
    <submittedName>
        <fullName evidence="1">Sulfur carrier protein ThiS</fullName>
    </submittedName>
</protein>
<sequence length="68" mass="7283">MNITVNNKSVSLPSAYSIAQLLEHMNISVARGTVAVAINDEIISKDLWENHAISENDHITIVAPAQGG</sequence>
<dbReference type="Pfam" id="PF02597">
    <property type="entry name" value="ThiS"/>
    <property type="match status" value="1"/>
</dbReference>
<comment type="caution">
    <text evidence="1">The sequence shown here is derived from an EMBL/GenBank/DDBJ whole genome shotgun (WGS) entry which is preliminary data.</text>
</comment>
<dbReference type="NCBIfam" id="TIGR01683">
    <property type="entry name" value="thiS"/>
    <property type="match status" value="1"/>
</dbReference>
<dbReference type="InterPro" id="IPR003749">
    <property type="entry name" value="ThiS/MoaD-like"/>
</dbReference>
<dbReference type="EMBL" id="JABANE010000006">
    <property type="protein sequence ID" value="NME66952.1"/>
    <property type="molecule type" value="Genomic_DNA"/>
</dbReference>